<protein>
    <submittedName>
        <fullName evidence="1">Uncharacterized protein</fullName>
    </submittedName>
</protein>
<proteinExistence type="predicted"/>
<feature type="non-terminal residue" evidence="1">
    <location>
        <position position="56"/>
    </location>
</feature>
<reference evidence="1" key="1">
    <citation type="journal article" date="2014" name="Front. Microbiol.">
        <title>High frequency of phylogenetically diverse reductive dehalogenase-homologous genes in deep subseafloor sedimentary metagenomes.</title>
        <authorList>
            <person name="Kawai M."/>
            <person name="Futagami T."/>
            <person name="Toyoda A."/>
            <person name="Takaki Y."/>
            <person name="Nishi S."/>
            <person name="Hori S."/>
            <person name="Arai W."/>
            <person name="Tsubouchi T."/>
            <person name="Morono Y."/>
            <person name="Uchiyama I."/>
            <person name="Ito T."/>
            <person name="Fujiyama A."/>
            <person name="Inagaki F."/>
            <person name="Takami H."/>
        </authorList>
    </citation>
    <scope>NUCLEOTIDE SEQUENCE</scope>
    <source>
        <strain evidence="1">Expedition CK06-06</strain>
    </source>
</reference>
<comment type="caution">
    <text evidence="1">The sequence shown here is derived from an EMBL/GenBank/DDBJ whole genome shotgun (WGS) entry which is preliminary data.</text>
</comment>
<name>X0Y7Y8_9ZZZZ</name>
<accession>X0Y7Y8</accession>
<evidence type="ECO:0000313" key="1">
    <source>
        <dbReference type="EMBL" id="GAG32996.1"/>
    </source>
</evidence>
<sequence>MSENRIKNILEEIEGLITEIADPRFSRLDRISVEEILKIINDEDSKVADTVKDEIT</sequence>
<dbReference type="AlphaFoldDB" id="X0Y7Y8"/>
<dbReference type="EMBL" id="BARS01044143">
    <property type="protein sequence ID" value="GAG32996.1"/>
    <property type="molecule type" value="Genomic_DNA"/>
</dbReference>
<gene>
    <name evidence="1" type="ORF">S01H1_66738</name>
</gene>
<organism evidence="1">
    <name type="scientific">marine sediment metagenome</name>
    <dbReference type="NCBI Taxonomy" id="412755"/>
    <lineage>
        <taxon>unclassified sequences</taxon>
        <taxon>metagenomes</taxon>
        <taxon>ecological metagenomes</taxon>
    </lineage>
</organism>